<dbReference type="STRING" id="282197.SAMN04488517_101347"/>
<accession>A0A0M6XMG0</accession>
<dbReference type="Gene3D" id="3.30.9.10">
    <property type="entry name" value="D-Amino Acid Oxidase, subunit A, domain 2"/>
    <property type="match status" value="1"/>
</dbReference>
<dbReference type="Gene3D" id="3.50.50.60">
    <property type="entry name" value="FAD/NAD(P)-binding domain"/>
    <property type="match status" value="1"/>
</dbReference>
<dbReference type="Pfam" id="PF01266">
    <property type="entry name" value="DAO"/>
    <property type="match status" value="1"/>
</dbReference>
<protein>
    <submittedName>
        <fullName evidence="3">Hydrogen cyanide synthase subunit HcnC</fullName>
        <ecNumber evidence="3">1.4.99.5</ecNumber>
    </submittedName>
</protein>
<dbReference type="RefSeq" id="WP_055680819.1">
    <property type="nucleotide sequence ID" value="NZ_CXPG01000009.1"/>
</dbReference>
<dbReference type="AlphaFoldDB" id="A0A0M6XMG0"/>
<dbReference type="GO" id="GO:0032981">
    <property type="term" value="P:mitochondrial respiratory chain complex I assembly"/>
    <property type="evidence" value="ECO:0007669"/>
    <property type="project" value="TreeGrafter"/>
</dbReference>
<dbReference type="EMBL" id="CXPG01000009">
    <property type="protein sequence ID" value="CTQ31315.1"/>
    <property type="molecule type" value="Genomic_DNA"/>
</dbReference>
<evidence type="ECO:0000256" key="1">
    <source>
        <dbReference type="ARBA" id="ARBA00023002"/>
    </source>
</evidence>
<dbReference type="GO" id="GO:0005737">
    <property type="term" value="C:cytoplasm"/>
    <property type="evidence" value="ECO:0007669"/>
    <property type="project" value="TreeGrafter"/>
</dbReference>
<reference evidence="3 4" key="1">
    <citation type="submission" date="2015-07" db="EMBL/GenBank/DDBJ databases">
        <authorList>
            <person name="Noorani M."/>
        </authorList>
    </citation>
    <scope>NUCLEOTIDE SEQUENCE [LARGE SCALE GENOMIC DNA]</scope>
    <source>
        <strain evidence="3 4">CECT 5088</strain>
    </source>
</reference>
<proteinExistence type="predicted"/>
<dbReference type="InterPro" id="IPR036188">
    <property type="entry name" value="FAD/NAD-bd_sf"/>
</dbReference>
<feature type="domain" description="FAD dependent oxidoreductase" evidence="2">
    <location>
        <begin position="4"/>
        <end position="360"/>
    </location>
</feature>
<evidence type="ECO:0000259" key="2">
    <source>
        <dbReference type="Pfam" id="PF01266"/>
    </source>
</evidence>
<dbReference type="Proteomes" id="UP000048908">
    <property type="component" value="Unassembled WGS sequence"/>
</dbReference>
<dbReference type="GO" id="GO:0050622">
    <property type="term" value="F:glycine dehydrogenase (cyanide-forming) activity"/>
    <property type="evidence" value="ECO:0007669"/>
    <property type="project" value="UniProtKB-EC"/>
</dbReference>
<name>A0A0M6XMG0_9RHOB</name>
<evidence type="ECO:0000313" key="3">
    <source>
        <dbReference type="EMBL" id="CTQ31315.1"/>
    </source>
</evidence>
<dbReference type="InterPro" id="IPR006076">
    <property type="entry name" value="FAD-dep_OxRdtase"/>
</dbReference>
<organism evidence="3 4">
    <name type="scientific">Jannaschia rubra</name>
    <dbReference type="NCBI Taxonomy" id="282197"/>
    <lineage>
        <taxon>Bacteria</taxon>
        <taxon>Pseudomonadati</taxon>
        <taxon>Pseudomonadota</taxon>
        <taxon>Alphaproteobacteria</taxon>
        <taxon>Rhodobacterales</taxon>
        <taxon>Roseobacteraceae</taxon>
        <taxon>Jannaschia</taxon>
    </lineage>
</organism>
<dbReference type="OrthoDB" id="9806452at2"/>
<keyword evidence="1 3" id="KW-0560">Oxidoreductase</keyword>
<gene>
    <name evidence="3" type="primary">hcnC</name>
    <name evidence="3" type="ORF">JAN5088_00070</name>
</gene>
<dbReference type="PANTHER" id="PTHR13847:SF287">
    <property type="entry name" value="FAD-DEPENDENT OXIDOREDUCTASE DOMAIN-CONTAINING PROTEIN 1"/>
    <property type="match status" value="1"/>
</dbReference>
<dbReference type="EC" id="1.4.99.5" evidence="3"/>
<dbReference type="SUPFAM" id="SSF51905">
    <property type="entry name" value="FAD/NAD(P)-binding domain"/>
    <property type="match status" value="1"/>
</dbReference>
<evidence type="ECO:0000313" key="4">
    <source>
        <dbReference type="Proteomes" id="UP000048908"/>
    </source>
</evidence>
<keyword evidence="4" id="KW-1185">Reference proteome</keyword>
<sequence>MADRVVIVGGAMMGSSLAWWLTELGHAPRDITVVERDPTYAACGTAFSNSCIRQQFGNPLNVAISRFGVEYLRAFQMHMADDRVPPIHFHPFGYLYLAGDAAEADRLTRAHAVQVAAGAGTRLMTPEEIARAWPFYDLDGVILGSHGTRDEGYFDGTTMFEWWRRIARERGVGYVAGEVTGIDAGCGRVSGVTLADGTRLPADIVVNAAGTRGAQVARMAGLDLPVEPRKRYTWVFEAARPLDRDLPLTIDPSGIHVRSDGAAYMAGATPDHDPAVDPDDFAGDWSIWEEHVWPLLATRIPAFEEIRIKRSWVGHYDLNVFDANAVLGPHPDLPGFMFMNGFSGHGLQQSPAMGRGLAERIVHGGYVTLDMAPFGVDRLLAGQPFPELAVI</sequence>
<dbReference type="PANTHER" id="PTHR13847">
    <property type="entry name" value="SARCOSINE DEHYDROGENASE-RELATED"/>
    <property type="match status" value="1"/>
</dbReference>